<evidence type="ECO:0000313" key="1">
    <source>
        <dbReference type="EMBL" id="UJO23373.1"/>
    </source>
</evidence>
<dbReference type="KEGG" id="ffu:CLAFUR5_13180"/>
<dbReference type="OrthoDB" id="19923at2759"/>
<dbReference type="RefSeq" id="XP_047767739.1">
    <property type="nucleotide sequence ID" value="XM_047912328.1"/>
</dbReference>
<accession>A0A9Q8PJ20</accession>
<name>A0A9Q8PJ20_PASFU</name>
<evidence type="ECO:0000313" key="2">
    <source>
        <dbReference type="Proteomes" id="UP000756132"/>
    </source>
</evidence>
<dbReference type="Proteomes" id="UP000756132">
    <property type="component" value="Chromosome 11"/>
</dbReference>
<dbReference type="GeneID" id="71993058"/>
<protein>
    <submittedName>
        <fullName evidence="1">Uncharacterized protein</fullName>
    </submittedName>
</protein>
<proteinExistence type="predicted"/>
<reference evidence="1" key="2">
    <citation type="journal article" date="2022" name="Microb. Genom.">
        <title>A chromosome-scale genome assembly of the tomato pathogen Cladosporium fulvum reveals a compartmentalized genome architecture and the presence of a dispensable chromosome.</title>
        <authorList>
            <person name="Zaccaron A.Z."/>
            <person name="Chen L.H."/>
            <person name="Samaras A."/>
            <person name="Stergiopoulos I."/>
        </authorList>
    </citation>
    <scope>NUCLEOTIDE SEQUENCE</scope>
    <source>
        <strain evidence="1">Race5_Kim</strain>
    </source>
</reference>
<dbReference type="AlphaFoldDB" id="A0A9Q8PJ20"/>
<sequence length="261" mass="29641">MAENISDTDLYTYLLHRKRSNDIGRDERIGAVTCISGLVALLTALRSRIESFCRTYPVLYNVLHNISRCCYLLSDLQSDLKDLQLFYGRASLITADWLVTSFTHAIGFLDQLETVMRKLAASYSVWDEISVENHLAKIAVLDEKLSLQRMVWQMMVDILRSTSEGPARLIASSLNYQLGQLTANDMALKLRVRTIDQHINQLSVTASAKSLTRGASRIMNNEIHEDEVGGQIKPHGFVLPPPDFLQDFERSQIYIAEIYDR</sequence>
<reference evidence="1" key="1">
    <citation type="submission" date="2021-12" db="EMBL/GenBank/DDBJ databases">
        <authorList>
            <person name="Zaccaron A."/>
            <person name="Stergiopoulos I."/>
        </authorList>
    </citation>
    <scope>NUCLEOTIDE SEQUENCE</scope>
    <source>
        <strain evidence="1">Race5_Kim</strain>
    </source>
</reference>
<dbReference type="EMBL" id="CP090173">
    <property type="protein sequence ID" value="UJO23373.1"/>
    <property type="molecule type" value="Genomic_DNA"/>
</dbReference>
<gene>
    <name evidence="1" type="ORF">CLAFUR5_13180</name>
</gene>
<organism evidence="1 2">
    <name type="scientific">Passalora fulva</name>
    <name type="common">Tomato leaf mold</name>
    <name type="synonym">Cladosporium fulvum</name>
    <dbReference type="NCBI Taxonomy" id="5499"/>
    <lineage>
        <taxon>Eukaryota</taxon>
        <taxon>Fungi</taxon>
        <taxon>Dikarya</taxon>
        <taxon>Ascomycota</taxon>
        <taxon>Pezizomycotina</taxon>
        <taxon>Dothideomycetes</taxon>
        <taxon>Dothideomycetidae</taxon>
        <taxon>Mycosphaerellales</taxon>
        <taxon>Mycosphaerellaceae</taxon>
        <taxon>Fulvia</taxon>
    </lineage>
</organism>
<keyword evidence="2" id="KW-1185">Reference proteome</keyword>